<dbReference type="Proteomes" id="UP000207598">
    <property type="component" value="Unassembled WGS sequence"/>
</dbReference>
<dbReference type="EC" id="3.1.1.45" evidence="2"/>
<accession>A0A238K7Q8</accession>
<evidence type="ECO:0000259" key="1">
    <source>
        <dbReference type="Pfam" id="PF01738"/>
    </source>
</evidence>
<dbReference type="AlphaFoldDB" id="A0A238K7Q8"/>
<dbReference type="OrthoDB" id="9771666at2"/>
<evidence type="ECO:0000313" key="3">
    <source>
        <dbReference type="Proteomes" id="UP000207598"/>
    </source>
</evidence>
<keyword evidence="3" id="KW-1185">Reference proteome</keyword>
<protein>
    <submittedName>
        <fullName evidence="2">Carboxymethylenebutenolidase</fullName>
        <ecNumber evidence="2">3.1.1.45</ecNumber>
    </submittedName>
</protein>
<dbReference type="Pfam" id="PF01738">
    <property type="entry name" value="DLH"/>
    <property type="match status" value="1"/>
</dbReference>
<dbReference type="InterPro" id="IPR051049">
    <property type="entry name" value="Dienelactone_hydrolase-like"/>
</dbReference>
<reference evidence="2 3" key="1">
    <citation type="submission" date="2017-05" db="EMBL/GenBank/DDBJ databases">
        <authorList>
            <person name="Song R."/>
            <person name="Chenine A.L."/>
            <person name="Ruprecht R.M."/>
        </authorList>
    </citation>
    <scope>NUCLEOTIDE SEQUENCE [LARGE SCALE GENOMIC DNA]</scope>
    <source>
        <strain evidence="2 3">CECT 8898</strain>
    </source>
</reference>
<dbReference type="GO" id="GO:0008806">
    <property type="term" value="F:carboxymethylenebutenolidase activity"/>
    <property type="evidence" value="ECO:0007669"/>
    <property type="project" value="UniProtKB-EC"/>
</dbReference>
<dbReference type="InterPro" id="IPR002925">
    <property type="entry name" value="Dienelactn_hydro"/>
</dbReference>
<dbReference type="SUPFAM" id="SSF53474">
    <property type="entry name" value="alpha/beta-Hydrolases"/>
    <property type="match status" value="1"/>
</dbReference>
<dbReference type="Gene3D" id="3.40.50.1820">
    <property type="entry name" value="alpha/beta hydrolase"/>
    <property type="match status" value="1"/>
</dbReference>
<gene>
    <name evidence="2" type="primary">clcD_1</name>
    <name evidence="2" type="ORF">MAA8898_01329</name>
</gene>
<dbReference type="PANTHER" id="PTHR46623">
    <property type="entry name" value="CARBOXYMETHYLENEBUTENOLIDASE-RELATED"/>
    <property type="match status" value="1"/>
</dbReference>
<proteinExistence type="predicted"/>
<dbReference type="InterPro" id="IPR029058">
    <property type="entry name" value="AB_hydrolase_fold"/>
</dbReference>
<organism evidence="2 3">
    <name type="scientific">Maliponia aquimaris</name>
    <dbReference type="NCBI Taxonomy" id="1673631"/>
    <lineage>
        <taxon>Bacteria</taxon>
        <taxon>Pseudomonadati</taxon>
        <taxon>Pseudomonadota</taxon>
        <taxon>Alphaproteobacteria</taxon>
        <taxon>Rhodobacterales</taxon>
        <taxon>Paracoccaceae</taxon>
        <taxon>Maliponia</taxon>
    </lineage>
</organism>
<dbReference type="RefSeq" id="WP_094020193.1">
    <property type="nucleotide sequence ID" value="NZ_FXYF01000003.1"/>
</dbReference>
<feature type="domain" description="Dienelactone hydrolase" evidence="1">
    <location>
        <begin position="19"/>
        <end position="218"/>
    </location>
</feature>
<keyword evidence="2" id="KW-0378">Hydrolase</keyword>
<dbReference type="PANTHER" id="PTHR46623:SF6">
    <property type="entry name" value="ALPHA_BETA-HYDROLASES SUPERFAMILY PROTEIN"/>
    <property type="match status" value="1"/>
</dbReference>
<name>A0A238K7Q8_9RHOB</name>
<evidence type="ECO:0000313" key="2">
    <source>
        <dbReference type="EMBL" id="SMX37986.1"/>
    </source>
</evidence>
<dbReference type="EMBL" id="FXYF01000003">
    <property type="protein sequence ID" value="SMX37986.1"/>
    <property type="molecule type" value="Genomic_DNA"/>
</dbReference>
<sequence length="220" mass="23653">MFTRLTAADGHDFDCWIAPAQGTRRGGVVILQEIFGVTDQLKGVAERYARAGYEVAIPALFDRQARGQVIPFAEAPRGRDLMLTSDLDQVMMDVDAAVQALKAHGGKVGVIGFCWGGGLALRAAQVLDVAAAVPFYGTRLPSYQIAPLKAPVMGHWGADDSHVPPEMLAAACAYFPQMEAHVYEGAGHAFANDARPNDYRAEAAETAHARTLEFFARHVG</sequence>